<sequence length="1329" mass="153918">MADIELIKSLRYGLYSAEEIESNSNALIYSNDLYTKNDQEKEGGLLDPRIQTEFGHIDLQVPIFNPLYFDEIFNLTKVICYNCANIVIKFRDDEEVFNKNTIKHPLKKDVMKSENKTKFLWSFKNINLNKNKLHCPFCNSIQPTYKTSGKLQNDNYSNIIFGKFDDKIVKNFTPEYIFVLFKKITDDNLKLLGFCKNHSHPSSMILHKIPVLPKKLRPTNRLPTGITIEDNLMKAYAQLIDHNKSLKSRMNENKNIEKWRGVITDDVFIIFDNKTEGKHKVNEGLKTLGSRIQGNDSKSSRILNTLLTRRTKNSGRSVIIPDASMDADQIGIPLDIAKILTIPEKVTNRNIKRLKGYTFNNDYPNIKEITPKYRSKPIKFKNNDRINIGDIVHRNLIDDDFIIVNRQPSLHKKSILCHRVRIHKDLAIRLNPNVTEGYNADFDGDEMNVHIPQSIVTSTEINCLASVERQTMSSALNEPSSIFIQDNVLAFYNLYKSKKINLSLLNIMNVLAFSQYYNGKMNDELMSTDKFIRKMIPADIKLPEIMNKKEIKNLISSIFHSYDNKRCYEFFNTTQKILNLYMTHNMYSVSPRDSETSKDLQKDVDKFNDNLQSKIDMLKQEIHKGTINTSIELEVEIMNYIEETKKDIENAIENNEISRFWNLIDSKSKGKISNMSQIKASIGQQINLSKRIGVHQIRTLPHVQKYDISLYYNGYIKSSFSSGLEPDEYFFHCIGGREGIVEQALSTGESGYIQKQLVNYLQDLKIGHNNTVVDSSDRVYNVYGDDNFDGKNIQNIDIKKICNMTDTDLEEEYLIDGNKNHSFENLKNLRINQMNILIKNYQFLSKNFKYNVKFPINISNILEKYINENKDTDLTVEIIEKRYEKLIRYFKIERFHFLLLAFAHPKQLLKYKLNQTDFKSFTDDIEYTLRCCMIDIGEAVGLLSATSIGEPTTQATINSFHNAGAGRTMGVPRLKELFRVQKNIEKKSITNLFTISDKNDIISYFDENMKDLRISDIVNNISVLYSSDSVNSNDKIVKLYKKYSMKIHSLSNESSFKFIIVFKLKDLSLGIIKKLFKSIDNNLVNAFPVYIRDENCIICQFLPMLDLKNQNVRFDEKYDKLIIRRFIEKIEKIPISGIETYSGINKVDKKDYFIQNNKIEERDIKFYELNGSNLIDLFQNKYVDKKRTFSNNIYDVNNIFGIEATLNLMIKETGLVLDDVDLRHFNILFNSFTRTGYLQGLQDVIQKESDENENENEDDESNYFYEDIETSNSLYGNTLTNAATSNILKNIKIGSQKGDNEKISSNFDTIIIGQCCKIGSGDVEVKYDI</sequence>
<dbReference type="PANTHER" id="PTHR19376">
    <property type="entry name" value="DNA-DIRECTED RNA POLYMERASE"/>
    <property type="match status" value="1"/>
</dbReference>
<keyword evidence="2 7" id="KW-0240">DNA-directed RNA polymerase</keyword>
<dbReference type="GO" id="GO:0003899">
    <property type="term" value="F:DNA-directed RNA polymerase activity"/>
    <property type="evidence" value="ECO:0007669"/>
    <property type="project" value="UniProtKB-EC"/>
</dbReference>
<dbReference type="Gene3D" id="1.10.132.30">
    <property type="match status" value="1"/>
</dbReference>
<dbReference type="InterPro" id="IPR045867">
    <property type="entry name" value="DNA-dir_RpoC_beta_prime"/>
</dbReference>
<dbReference type="InterPro" id="IPR006592">
    <property type="entry name" value="RNA_pol_N"/>
</dbReference>
<dbReference type="FunFam" id="2.40.40.20:FF:000019">
    <property type="entry name" value="DNA-directed RNA polymerase II subunit RPB1"/>
    <property type="match status" value="1"/>
</dbReference>
<reference evidence="9 10" key="1">
    <citation type="journal article" date="2014" name="Virology">
        <title>Genome of brown tide virus (AaV), the little giant of the Megaviridae, elucidates NCLDV genome expansion and host-virus coevolution.</title>
        <authorList>
            <person name="Moniruzzaman M."/>
            <person name="LeCleir G.R."/>
            <person name="Brown C.M."/>
            <person name="Gobler C.J."/>
            <person name="Bidle K.D."/>
            <person name="Wilson W.H."/>
            <person name="Wilhelm S.W."/>
        </authorList>
    </citation>
    <scope>NUCLEOTIDE SEQUENCE [LARGE SCALE GENOMIC DNA]</scope>
    <source>
        <strain evidence="9">BtV-01</strain>
    </source>
</reference>
<comment type="similarity">
    <text evidence="1 7">Belongs to the RNA polymerase beta' chain family.</text>
</comment>
<dbReference type="InterPro" id="IPR007083">
    <property type="entry name" value="RNA_pol_Rpb1_4"/>
</dbReference>
<protein>
    <recommendedName>
        <fullName evidence="7">DNA-directed RNA polymerase subunit</fullName>
        <ecNumber evidence="7">2.7.7.6</ecNumber>
    </recommendedName>
</protein>
<dbReference type="SMART" id="SM00663">
    <property type="entry name" value="RPOLA_N"/>
    <property type="match status" value="1"/>
</dbReference>
<evidence type="ECO:0000256" key="1">
    <source>
        <dbReference type="ARBA" id="ARBA00006460"/>
    </source>
</evidence>
<dbReference type="Pfam" id="PF05000">
    <property type="entry name" value="RNA_pol_Rpb1_4"/>
    <property type="match status" value="1"/>
</dbReference>
<dbReference type="Pfam" id="PF04997">
    <property type="entry name" value="RNA_pol_Rpb1_1"/>
    <property type="match status" value="1"/>
</dbReference>
<dbReference type="GO" id="GO:0006351">
    <property type="term" value="P:DNA-templated transcription"/>
    <property type="evidence" value="ECO:0007669"/>
    <property type="project" value="InterPro"/>
</dbReference>
<dbReference type="SUPFAM" id="SSF64484">
    <property type="entry name" value="beta and beta-prime subunits of DNA dependent RNA-polymerase"/>
    <property type="match status" value="1"/>
</dbReference>
<evidence type="ECO:0000256" key="3">
    <source>
        <dbReference type="ARBA" id="ARBA00022679"/>
    </source>
</evidence>
<dbReference type="Gene3D" id="6.10.250.2940">
    <property type="match status" value="1"/>
</dbReference>
<evidence type="ECO:0000313" key="9">
    <source>
        <dbReference type="EMBL" id="AII17124.1"/>
    </source>
</evidence>
<accession>A0A076FFS2</accession>
<dbReference type="InterPro" id="IPR038120">
    <property type="entry name" value="Rpb1_funnel_sf"/>
</dbReference>
<dbReference type="Pfam" id="PF04998">
    <property type="entry name" value="RNA_pol_Rpb1_5"/>
    <property type="match status" value="1"/>
</dbReference>
<comment type="function">
    <text evidence="7">DNA-dependent RNA polymerase catalyzes the transcription of DNA into RNA using the four ribonucleoside triphosphates as substrates.</text>
</comment>
<keyword evidence="3 7" id="KW-0808">Transferase</keyword>
<dbReference type="Gene3D" id="3.30.1490.180">
    <property type="entry name" value="RNA polymerase ii"/>
    <property type="match status" value="1"/>
</dbReference>
<dbReference type="GO" id="GO:0003677">
    <property type="term" value="F:DNA binding"/>
    <property type="evidence" value="ECO:0007669"/>
    <property type="project" value="InterPro"/>
</dbReference>
<evidence type="ECO:0000313" key="10">
    <source>
        <dbReference type="Proteomes" id="UP000028667"/>
    </source>
</evidence>
<keyword evidence="4 7" id="KW-0548">Nucleotidyltransferase</keyword>
<dbReference type="EMBL" id="KJ645900">
    <property type="protein sequence ID" value="AII17124.1"/>
    <property type="molecule type" value="Genomic_DNA"/>
</dbReference>
<evidence type="ECO:0000259" key="8">
    <source>
        <dbReference type="SMART" id="SM00663"/>
    </source>
</evidence>
<dbReference type="InterPro" id="IPR007081">
    <property type="entry name" value="RNA_pol_Rpb1_5"/>
</dbReference>
<evidence type="ECO:0000256" key="6">
    <source>
        <dbReference type="ARBA" id="ARBA00048552"/>
    </source>
</evidence>
<dbReference type="Pfam" id="PF00623">
    <property type="entry name" value="RNA_pol_Rpb1_2"/>
    <property type="match status" value="1"/>
</dbReference>
<dbReference type="InterPro" id="IPR007080">
    <property type="entry name" value="RNA_pol_Rpb1_1"/>
</dbReference>
<evidence type="ECO:0000256" key="4">
    <source>
        <dbReference type="ARBA" id="ARBA00022695"/>
    </source>
</evidence>
<dbReference type="PANTHER" id="PTHR19376:SF32">
    <property type="entry name" value="DNA-DIRECTED RNA POLYMERASE III SUBUNIT RPC1"/>
    <property type="match status" value="1"/>
</dbReference>
<gene>
    <name evidence="9" type="ORF">AaV_242</name>
</gene>
<evidence type="ECO:0000256" key="5">
    <source>
        <dbReference type="ARBA" id="ARBA00023163"/>
    </source>
</evidence>
<evidence type="ECO:0000256" key="7">
    <source>
        <dbReference type="RuleBase" id="RU004279"/>
    </source>
</evidence>
<feature type="domain" description="RNA polymerase N-terminal" evidence="8">
    <location>
        <begin position="202"/>
        <end position="495"/>
    </location>
</feature>
<dbReference type="InterPro" id="IPR000722">
    <property type="entry name" value="RNA_pol_asu"/>
</dbReference>
<organism evidence="9 10">
    <name type="scientific">Aureococcus anophagefferens virus</name>
    <dbReference type="NCBI Taxonomy" id="1474867"/>
    <lineage>
        <taxon>Viruses</taxon>
        <taxon>Varidnaviria</taxon>
        <taxon>Bamfordvirae</taxon>
        <taxon>Nucleocytoviricota</taxon>
        <taxon>Megaviricetes</taxon>
        <taxon>Imitervirales</taxon>
        <taxon>Schizomimiviridae</taxon>
        <taxon>Kratosvirus</taxon>
        <taxon>Kratosvirus quantuckense</taxon>
    </lineage>
</organism>
<dbReference type="RefSeq" id="YP_009052316.1">
    <property type="nucleotide sequence ID" value="NC_024697.1"/>
</dbReference>
<evidence type="ECO:0000256" key="2">
    <source>
        <dbReference type="ARBA" id="ARBA00022478"/>
    </source>
</evidence>
<comment type="catalytic activity">
    <reaction evidence="6 7">
        <text>RNA(n) + a ribonucleoside 5'-triphosphate = RNA(n+1) + diphosphate</text>
        <dbReference type="Rhea" id="RHEA:21248"/>
        <dbReference type="Rhea" id="RHEA-COMP:14527"/>
        <dbReference type="Rhea" id="RHEA-COMP:17342"/>
        <dbReference type="ChEBI" id="CHEBI:33019"/>
        <dbReference type="ChEBI" id="CHEBI:61557"/>
        <dbReference type="ChEBI" id="CHEBI:140395"/>
        <dbReference type="EC" id="2.7.7.6"/>
    </reaction>
</comment>
<dbReference type="EC" id="2.7.7.6" evidence="7"/>
<name>A0A076FFS2_9VIRU</name>
<dbReference type="GeneID" id="20041646"/>
<dbReference type="KEGG" id="vg:20041646"/>
<dbReference type="GO" id="GO:0000428">
    <property type="term" value="C:DNA-directed RNA polymerase complex"/>
    <property type="evidence" value="ECO:0007669"/>
    <property type="project" value="UniProtKB-KW"/>
</dbReference>
<keyword evidence="10" id="KW-1185">Reference proteome</keyword>
<dbReference type="Proteomes" id="UP000028667">
    <property type="component" value="Segment"/>
</dbReference>
<proteinExistence type="inferred from homology"/>
<dbReference type="Gene3D" id="2.40.40.20">
    <property type="match status" value="1"/>
</dbReference>
<keyword evidence="5 7" id="KW-0804">Transcription</keyword>